<gene>
    <name evidence="1" type="ORF">QFC20_005244</name>
</gene>
<keyword evidence="2" id="KW-1185">Reference proteome</keyword>
<dbReference type="Proteomes" id="UP001230649">
    <property type="component" value="Unassembled WGS sequence"/>
</dbReference>
<evidence type="ECO:0000313" key="1">
    <source>
        <dbReference type="EMBL" id="KAJ9101363.1"/>
    </source>
</evidence>
<evidence type="ECO:0000313" key="2">
    <source>
        <dbReference type="Proteomes" id="UP001230649"/>
    </source>
</evidence>
<accession>A0ACC2VPM9</accession>
<organism evidence="1 2">
    <name type="scientific">Naganishia adeliensis</name>
    <dbReference type="NCBI Taxonomy" id="92952"/>
    <lineage>
        <taxon>Eukaryota</taxon>
        <taxon>Fungi</taxon>
        <taxon>Dikarya</taxon>
        <taxon>Basidiomycota</taxon>
        <taxon>Agaricomycotina</taxon>
        <taxon>Tremellomycetes</taxon>
        <taxon>Filobasidiales</taxon>
        <taxon>Filobasidiaceae</taxon>
        <taxon>Naganishia</taxon>
    </lineage>
</organism>
<sequence length="306" mass="33987">MSIQDTIIPSLGLHAGLSGIAYVASRLTNRAEGKDYLWPSGLVISAWYHSVLRHTLRGVPLTLALRQLDSTQQLVLGGVTIWGGRLFYRIVKRSLQRGHDDPRYDDIKTPSAWNLALFTKFLPEAFVQTLISLSWALPFNGITDSTISAPTEYAGVVHSAAVGLFTVGLGMEVLADWQLESNKDSGKLVRTGVWSIVRHPNYLGDALVHFSIPLLLYADTHFHPLALIGPAINYLFLRYIGGDKENEASQESRYARDNKEKYAQLKAWQRESNSFWPRVRDVLGNPWAAGLVGAGVAVACVERFVR</sequence>
<proteinExistence type="predicted"/>
<name>A0ACC2VPM9_9TREE</name>
<protein>
    <submittedName>
        <fullName evidence="1">Uncharacterized protein</fullName>
    </submittedName>
</protein>
<comment type="caution">
    <text evidence="1">The sequence shown here is derived from an EMBL/GenBank/DDBJ whole genome shotgun (WGS) entry which is preliminary data.</text>
</comment>
<dbReference type="EMBL" id="JASBWS010000070">
    <property type="protein sequence ID" value="KAJ9101363.1"/>
    <property type="molecule type" value="Genomic_DNA"/>
</dbReference>
<reference evidence="1" key="1">
    <citation type="submission" date="2023-04" db="EMBL/GenBank/DDBJ databases">
        <title>Draft Genome sequencing of Naganishia species isolated from polar environments using Oxford Nanopore Technology.</title>
        <authorList>
            <person name="Leo P."/>
            <person name="Venkateswaran K."/>
        </authorList>
    </citation>
    <scope>NUCLEOTIDE SEQUENCE</scope>
    <source>
        <strain evidence="1">MNA-CCFEE 5262</strain>
    </source>
</reference>